<dbReference type="Gene3D" id="2.60.120.200">
    <property type="match status" value="1"/>
</dbReference>
<dbReference type="Gene3D" id="2.10.25.10">
    <property type="entry name" value="Laminin"/>
    <property type="match status" value="1"/>
</dbReference>
<dbReference type="InterPro" id="IPR000742">
    <property type="entry name" value="EGF"/>
</dbReference>
<feature type="compositionally biased region" description="Low complexity" evidence="3">
    <location>
        <begin position="570"/>
        <end position="587"/>
    </location>
</feature>
<feature type="compositionally biased region" description="Basic and acidic residues" evidence="3">
    <location>
        <begin position="588"/>
        <end position="608"/>
    </location>
</feature>
<accession>T1EQ07</accession>
<keyword evidence="7" id="KW-1185">Reference proteome</keyword>
<feature type="region of interest" description="Disordered" evidence="3">
    <location>
        <begin position="401"/>
        <end position="432"/>
    </location>
</feature>
<evidence type="ECO:0000256" key="2">
    <source>
        <dbReference type="PROSITE-ProRule" id="PRU00076"/>
    </source>
</evidence>
<dbReference type="HOGENOM" id="CLU_422914_0_0_1"/>
<dbReference type="GeneID" id="20198657"/>
<evidence type="ECO:0000313" key="6">
    <source>
        <dbReference type="EnsemblMetazoa" id="HelroP160242"/>
    </source>
</evidence>
<dbReference type="PROSITE" id="PS50026">
    <property type="entry name" value="EGF_3"/>
    <property type="match status" value="1"/>
</dbReference>
<feature type="domain" description="EGF-like" evidence="4">
    <location>
        <begin position="97"/>
        <end position="135"/>
    </location>
</feature>
<reference evidence="6" key="3">
    <citation type="submission" date="2015-06" db="UniProtKB">
        <authorList>
            <consortium name="EnsemblMetazoa"/>
        </authorList>
    </citation>
    <scope>IDENTIFICATION</scope>
</reference>
<evidence type="ECO:0000313" key="7">
    <source>
        <dbReference type="Proteomes" id="UP000015101"/>
    </source>
</evidence>
<gene>
    <name evidence="6" type="primary">20198657</name>
    <name evidence="5" type="ORF">HELRODRAFT_160242</name>
</gene>
<protein>
    <recommendedName>
        <fullName evidence="4">EGF-like domain-containing protein</fullName>
    </recommendedName>
</protein>
<dbReference type="KEGG" id="hro:HELRODRAFT_160242"/>
<feature type="compositionally biased region" description="Polar residues" evidence="3">
    <location>
        <begin position="497"/>
        <end position="506"/>
    </location>
</feature>
<dbReference type="CTD" id="20198657"/>
<dbReference type="InterPro" id="IPR013320">
    <property type="entry name" value="ConA-like_dom_sf"/>
</dbReference>
<feature type="region of interest" description="Disordered" evidence="3">
    <location>
        <begin position="302"/>
        <end position="346"/>
    </location>
</feature>
<reference evidence="5 7" key="2">
    <citation type="journal article" date="2013" name="Nature">
        <title>Insights into bilaterian evolution from three spiralian genomes.</title>
        <authorList>
            <person name="Simakov O."/>
            <person name="Marletaz F."/>
            <person name="Cho S.J."/>
            <person name="Edsinger-Gonzales E."/>
            <person name="Havlak P."/>
            <person name="Hellsten U."/>
            <person name="Kuo D.H."/>
            <person name="Larsson T."/>
            <person name="Lv J."/>
            <person name="Arendt D."/>
            <person name="Savage R."/>
            <person name="Osoegawa K."/>
            <person name="de Jong P."/>
            <person name="Grimwood J."/>
            <person name="Chapman J.A."/>
            <person name="Shapiro H."/>
            <person name="Aerts A."/>
            <person name="Otillar R.P."/>
            <person name="Terry A.Y."/>
            <person name="Boore J.L."/>
            <person name="Grigoriev I.V."/>
            <person name="Lindberg D.R."/>
            <person name="Seaver E.C."/>
            <person name="Weisblat D.A."/>
            <person name="Putnam N.H."/>
            <person name="Rokhsar D.S."/>
        </authorList>
    </citation>
    <scope>NUCLEOTIDE SEQUENCE</scope>
</reference>
<reference evidence="7" key="1">
    <citation type="submission" date="2012-12" db="EMBL/GenBank/DDBJ databases">
        <authorList>
            <person name="Hellsten U."/>
            <person name="Grimwood J."/>
            <person name="Chapman J.A."/>
            <person name="Shapiro H."/>
            <person name="Aerts A."/>
            <person name="Otillar R.P."/>
            <person name="Terry A.Y."/>
            <person name="Boore J.L."/>
            <person name="Simakov O."/>
            <person name="Marletaz F."/>
            <person name="Cho S.-J."/>
            <person name="Edsinger-Gonzales E."/>
            <person name="Havlak P."/>
            <person name="Kuo D.-H."/>
            <person name="Larsson T."/>
            <person name="Lv J."/>
            <person name="Arendt D."/>
            <person name="Savage R."/>
            <person name="Osoegawa K."/>
            <person name="de Jong P."/>
            <person name="Lindberg D.R."/>
            <person name="Seaver E.C."/>
            <person name="Weisblat D.A."/>
            <person name="Putnam N.H."/>
            <person name="Grigoriev I.V."/>
            <person name="Rokhsar D.S."/>
        </authorList>
    </citation>
    <scope>NUCLEOTIDE SEQUENCE</scope>
</reference>
<feature type="compositionally biased region" description="Low complexity" evidence="3">
    <location>
        <begin position="402"/>
        <end position="413"/>
    </location>
</feature>
<evidence type="ECO:0000256" key="3">
    <source>
        <dbReference type="SAM" id="MobiDB-lite"/>
    </source>
</evidence>
<organism evidence="6 7">
    <name type="scientific">Helobdella robusta</name>
    <name type="common">Californian leech</name>
    <dbReference type="NCBI Taxonomy" id="6412"/>
    <lineage>
        <taxon>Eukaryota</taxon>
        <taxon>Metazoa</taxon>
        <taxon>Spiralia</taxon>
        <taxon>Lophotrochozoa</taxon>
        <taxon>Annelida</taxon>
        <taxon>Clitellata</taxon>
        <taxon>Hirudinea</taxon>
        <taxon>Rhynchobdellida</taxon>
        <taxon>Glossiphoniidae</taxon>
        <taxon>Helobdella</taxon>
    </lineage>
</organism>
<dbReference type="AlphaFoldDB" id="T1EQ07"/>
<dbReference type="EnsemblMetazoa" id="HelroT160242">
    <property type="protein sequence ID" value="HelroP160242"/>
    <property type="gene ID" value="HelroG160242"/>
</dbReference>
<dbReference type="RefSeq" id="XP_009015474.1">
    <property type="nucleotide sequence ID" value="XM_009017226.1"/>
</dbReference>
<feature type="region of interest" description="Disordered" evidence="3">
    <location>
        <begin position="497"/>
        <end position="531"/>
    </location>
</feature>
<evidence type="ECO:0000313" key="5">
    <source>
        <dbReference type="EMBL" id="ESO06106.1"/>
    </source>
</evidence>
<dbReference type="InParanoid" id="T1EQ07"/>
<keyword evidence="1" id="KW-1015">Disulfide bond</keyword>
<dbReference type="Proteomes" id="UP000015101">
    <property type="component" value="Unassembled WGS sequence"/>
</dbReference>
<proteinExistence type="predicted"/>
<sequence length="648" mass="71647">MIYISEGLKNEEPLVDNEGSSIEESIIRSKGTEPTSFAMMINMGDVVGRGGKLNGISFVGCMGLLSAILSGDPQLQVPKQKIELQLHSSAGVTDGCVDGCQTMRKLCYNGGVCVNMYTHLHCDCGLTHYVGEFCQHLESGFDNDFELSSLSKNHEAVTLKGDRFLLVNVEGFEHQLYNLQQSMLSFFFKGCELSASTNLRQKKTREYFCTFNTCASGSPTSDYNAELLGYVSKKDGSRLRLSLFNASIHLSLIYDNKKFYNELILTAASNLNDNRWHRVTMTTSMSGELINISVDGHVERMPLGAGEEGEDEVEEEDDDDGGENDDGGDVESEGDDGGGGDDDDVDYKKMRHHVLQWPKFIYFGNTESGSRSASSVSLKTIYINGLSVLNSNQKKFCSFQPTSQASSTTTSSSELRSRQFQTGTSSTFKPSQSLLGDAKLKKSILTNIFLDDVDNINLRNSSKSSRMMKLVTSRVNHTASQTNSPTKAQLGEQTFHENVSSTNGANETPLRSKIRTPSEQTHLNQNLMSDDPSWIGDINSMNGEPDDDHYKHYVAEDFGESIEIKCHKPNNTADNNNNNSHNNNNNNTDHETKNSSKERKENVFQKESNEDEYGAVVEMLMADSELVCRQHKCAPGGRDDGEHVNISG</sequence>
<feature type="compositionally biased region" description="Polar residues" evidence="3">
    <location>
        <begin position="515"/>
        <end position="528"/>
    </location>
</feature>
<keyword evidence="2" id="KW-0245">EGF-like domain</keyword>
<dbReference type="EMBL" id="KB096324">
    <property type="protein sequence ID" value="ESO06106.1"/>
    <property type="molecule type" value="Genomic_DNA"/>
</dbReference>
<feature type="compositionally biased region" description="Acidic residues" evidence="3">
    <location>
        <begin position="307"/>
        <end position="345"/>
    </location>
</feature>
<name>T1EQ07_HELRO</name>
<evidence type="ECO:0000256" key="1">
    <source>
        <dbReference type="ARBA" id="ARBA00023157"/>
    </source>
</evidence>
<dbReference type="SUPFAM" id="SSF49899">
    <property type="entry name" value="Concanavalin A-like lectins/glucanases"/>
    <property type="match status" value="1"/>
</dbReference>
<dbReference type="OrthoDB" id="5813223at2759"/>
<comment type="caution">
    <text evidence="2">Lacks conserved residue(s) required for the propagation of feature annotation.</text>
</comment>
<dbReference type="EMBL" id="AMQM01000554">
    <property type="status" value="NOT_ANNOTATED_CDS"/>
    <property type="molecule type" value="Genomic_DNA"/>
</dbReference>
<feature type="compositionally biased region" description="Polar residues" evidence="3">
    <location>
        <begin position="418"/>
        <end position="432"/>
    </location>
</feature>
<feature type="region of interest" description="Disordered" evidence="3">
    <location>
        <begin position="567"/>
        <end position="610"/>
    </location>
</feature>
<evidence type="ECO:0000259" key="4">
    <source>
        <dbReference type="PROSITE" id="PS50026"/>
    </source>
</evidence>